<dbReference type="Gene3D" id="3.90.1150.180">
    <property type="match status" value="1"/>
</dbReference>
<organism evidence="1 2">
    <name type="scientific">Nonomuraea turkmeniaca</name>
    <dbReference type="NCBI Taxonomy" id="103838"/>
    <lineage>
        <taxon>Bacteria</taxon>
        <taxon>Bacillati</taxon>
        <taxon>Actinomycetota</taxon>
        <taxon>Actinomycetes</taxon>
        <taxon>Streptosporangiales</taxon>
        <taxon>Streptosporangiaceae</taxon>
        <taxon>Nonomuraea</taxon>
    </lineage>
</organism>
<name>A0A5S4FME8_9ACTN</name>
<dbReference type="Proteomes" id="UP000309128">
    <property type="component" value="Unassembled WGS sequence"/>
</dbReference>
<keyword evidence="1" id="KW-0808">Transferase</keyword>
<dbReference type="AlphaFoldDB" id="A0A5S4FME8"/>
<keyword evidence="2" id="KW-1185">Reference proteome</keyword>
<accession>A0A5S4FME8</accession>
<feature type="non-terminal residue" evidence="1">
    <location>
        <position position="1"/>
    </location>
</feature>
<dbReference type="Pfam" id="PF03841">
    <property type="entry name" value="SelA"/>
    <property type="match status" value="1"/>
</dbReference>
<evidence type="ECO:0000313" key="1">
    <source>
        <dbReference type="EMBL" id="TMR21825.1"/>
    </source>
</evidence>
<sequence length="81" mass="8227">PLRCLSEKDVVESVAVVGGGGAPGCELPSVALALPARLALPLRLGDPAVVGRVSGGRLLLDLRSVPPELDDDLAESVRACT</sequence>
<dbReference type="InterPro" id="IPR018319">
    <property type="entry name" value="SelA-like"/>
</dbReference>
<proteinExistence type="predicted"/>
<dbReference type="EMBL" id="VCKY01000037">
    <property type="protein sequence ID" value="TMR21825.1"/>
    <property type="molecule type" value="Genomic_DNA"/>
</dbReference>
<evidence type="ECO:0000313" key="2">
    <source>
        <dbReference type="Proteomes" id="UP000309128"/>
    </source>
</evidence>
<reference evidence="1 2" key="1">
    <citation type="submission" date="2019-05" db="EMBL/GenBank/DDBJ databases">
        <title>Draft genome sequence of Nonomuraea turkmeniaca DSM 43926.</title>
        <authorList>
            <person name="Saricaoglu S."/>
            <person name="Isik K."/>
        </authorList>
    </citation>
    <scope>NUCLEOTIDE SEQUENCE [LARGE SCALE GENOMIC DNA]</scope>
    <source>
        <strain evidence="1 2">DSM 43926</strain>
    </source>
</reference>
<protein>
    <submittedName>
        <fullName evidence="1">L-seryl-tRNA(Sec) selenium transferase</fullName>
    </submittedName>
</protein>
<gene>
    <name evidence="1" type="ORF">ETD86_13580</name>
</gene>
<dbReference type="GO" id="GO:0016740">
    <property type="term" value="F:transferase activity"/>
    <property type="evidence" value="ECO:0007669"/>
    <property type="project" value="UniProtKB-KW"/>
</dbReference>
<comment type="caution">
    <text evidence="1">The sequence shown here is derived from an EMBL/GenBank/DDBJ whole genome shotgun (WGS) entry which is preliminary data.</text>
</comment>